<organism evidence="3 4">
    <name type="scientific">Sneathiella litorea</name>
    <dbReference type="NCBI Taxonomy" id="2606216"/>
    <lineage>
        <taxon>Bacteria</taxon>
        <taxon>Pseudomonadati</taxon>
        <taxon>Pseudomonadota</taxon>
        <taxon>Alphaproteobacteria</taxon>
        <taxon>Sneathiellales</taxon>
        <taxon>Sneathiellaceae</taxon>
        <taxon>Sneathiella</taxon>
    </lineage>
</organism>
<name>A0A6L8W6P3_9PROT</name>
<feature type="signal peptide" evidence="1">
    <location>
        <begin position="1"/>
        <end position="22"/>
    </location>
</feature>
<dbReference type="InterPro" id="IPR011033">
    <property type="entry name" value="PRC_barrel-like_sf"/>
</dbReference>
<protein>
    <recommendedName>
        <fullName evidence="2">PRC-barrel domain-containing protein</fullName>
    </recommendedName>
</protein>
<dbReference type="Gene3D" id="2.30.30.240">
    <property type="entry name" value="PRC-barrel domain"/>
    <property type="match status" value="2"/>
</dbReference>
<dbReference type="AlphaFoldDB" id="A0A6L8W6P3"/>
<dbReference type="Proteomes" id="UP000476030">
    <property type="component" value="Unassembled WGS sequence"/>
</dbReference>
<feature type="chain" id="PRO_5026777904" description="PRC-barrel domain-containing protein" evidence="1">
    <location>
        <begin position="23"/>
        <end position="276"/>
    </location>
</feature>
<evidence type="ECO:0000256" key="1">
    <source>
        <dbReference type="SAM" id="SignalP"/>
    </source>
</evidence>
<dbReference type="InterPro" id="IPR027275">
    <property type="entry name" value="PRC-brl_dom"/>
</dbReference>
<evidence type="ECO:0000313" key="3">
    <source>
        <dbReference type="EMBL" id="MZR30060.1"/>
    </source>
</evidence>
<dbReference type="SUPFAM" id="SSF50346">
    <property type="entry name" value="PRC-barrel domain"/>
    <property type="match status" value="2"/>
</dbReference>
<feature type="domain" description="PRC-barrel" evidence="2">
    <location>
        <begin position="96"/>
        <end position="158"/>
    </location>
</feature>
<proteinExistence type="predicted"/>
<gene>
    <name evidence="3" type="ORF">GQE98_05355</name>
</gene>
<evidence type="ECO:0000313" key="4">
    <source>
        <dbReference type="Proteomes" id="UP000476030"/>
    </source>
</evidence>
<dbReference type="PANTHER" id="PTHR36505">
    <property type="entry name" value="BLR1072 PROTEIN"/>
    <property type="match status" value="1"/>
</dbReference>
<keyword evidence="1" id="KW-0732">Signal</keyword>
<accession>A0A6L8W6P3</accession>
<sequence>MQKKFLATASIIALMSVNPAFADTAKTDDSVAKDATEQVKESWDKAKKAVKETAEDASEATKDAYRDFKAFIFSDDEGQLGIEQVKVNPRTTATGILGEPVYNFKDERVGVVEDIILDEDGKAVMVLIGDGDFFGLGKLAAFDYDAMIEMNADGDIVMPLTEETIERAAEFSFDRNNTGMNVRMMPNNAYSVEKLLDAQLVSAEGKTMGEVDDITFKGGQANQLIVGFDKILGFGGEEISLAYDDATLVKEGEDNYRYTLSAKKSSLISNHKSMMN</sequence>
<evidence type="ECO:0000259" key="2">
    <source>
        <dbReference type="Pfam" id="PF05239"/>
    </source>
</evidence>
<comment type="caution">
    <text evidence="3">The sequence shown here is derived from an EMBL/GenBank/DDBJ whole genome shotgun (WGS) entry which is preliminary data.</text>
</comment>
<dbReference type="Pfam" id="PF05239">
    <property type="entry name" value="PRC"/>
    <property type="match status" value="1"/>
</dbReference>
<dbReference type="PANTHER" id="PTHR36505:SF1">
    <property type="entry name" value="BLR1072 PROTEIN"/>
    <property type="match status" value="1"/>
</dbReference>
<reference evidence="3 4" key="1">
    <citation type="submission" date="2019-12" db="EMBL/GenBank/DDBJ databases">
        <title>Snethiella sp. nov. sp. isolated from sea sand.</title>
        <authorList>
            <person name="Kim J."/>
            <person name="Jeong S.E."/>
            <person name="Jung H.S."/>
            <person name="Jeon C.O."/>
        </authorList>
    </citation>
    <scope>NUCLEOTIDE SEQUENCE [LARGE SCALE GENOMIC DNA]</scope>
    <source>
        <strain evidence="3 4">DP05</strain>
    </source>
</reference>
<keyword evidence="4" id="KW-1185">Reference proteome</keyword>
<dbReference type="RefSeq" id="WP_161314593.1">
    <property type="nucleotide sequence ID" value="NZ_WTUW01000001.1"/>
</dbReference>
<dbReference type="EMBL" id="WTUW01000001">
    <property type="protein sequence ID" value="MZR30060.1"/>
    <property type="molecule type" value="Genomic_DNA"/>
</dbReference>